<feature type="compositionally biased region" description="Acidic residues" evidence="2">
    <location>
        <begin position="52"/>
        <end position="63"/>
    </location>
</feature>
<name>A0A0N4XI29_NIPBR</name>
<dbReference type="AlphaFoldDB" id="A0A0N4XI29"/>
<evidence type="ECO:0000313" key="4">
    <source>
        <dbReference type="Proteomes" id="UP000271162"/>
    </source>
</evidence>
<keyword evidence="1" id="KW-0175">Coiled coil</keyword>
<proteinExistence type="predicted"/>
<dbReference type="OMA" id="NTSKIVC"/>
<protein>
    <submittedName>
        <fullName evidence="5">CCHC-type domain-containing protein</fullName>
    </submittedName>
</protein>
<keyword evidence="4" id="KW-1185">Reference proteome</keyword>
<gene>
    <name evidence="3" type="ORF">NBR_LOCUS2182</name>
</gene>
<feature type="compositionally biased region" description="Basic and acidic residues" evidence="2">
    <location>
        <begin position="164"/>
        <end position="173"/>
    </location>
</feature>
<evidence type="ECO:0000313" key="3">
    <source>
        <dbReference type="EMBL" id="VDL65771.1"/>
    </source>
</evidence>
<evidence type="ECO:0000256" key="2">
    <source>
        <dbReference type="SAM" id="MobiDB-lite"/>
    </source>
</evidence>
<dbReference type="EMBL" id="UYSL01002311">
    <property type="protein sequence ID" value="VDL65771.1"/>
    <property type="molecule type" value="Genomic_DNA"/>
</dbReference>
<evidence type="ECO:0000313" key="5">
    <source>
        <dbReference type="WBParaSite" id="NBR_0000218101-mRNA-1"/>
    </source>
</evidence>
<feature type="compositionally biased region" description="Acidic residues" evidence="2">
    <location>
        <begin position="103"/>
        <end position="156"/>
    </location>
</feature>
<dbReference type="WBParaSite" id="NBR_0000218101-mRNA-1">
    <property type="protein sequence ID" value="NBR_0000218101-mRNA-1"/>
    <property type="gene ID" value="NBR_0000218101"/>
</dbReference>
<sequence>MDMATQANESCTSTTEMGTQTLAEGFCLENKRRLSSPKEVQAESKRRKPSEEAEETEDDDEIPAAEQLEVATQEVADTQKKDDSATAAESPKVEAAEGLVTDPNEEVDDLEVADEVSGDEVVEEESEVEFEYEDIGEVAEEEEGEESVASADDAENADQAPAEAVEHAENPEQARERRIQQLTNDLKSAKQEHNDLKFMLDQLEGQLGPARLLRRSDIDPQNTSKIVCVFCHAVRAHYSDSCPVISDAQSRITSLIEQGRCFRCLFEACRGNQHCKRKNEACFYCREKGHHPAICTRPDEQQKLRSTMETLRRKIEQANDRIIRRHRRLDNFLQQEA</sequence>
<feature type="coiled-coil region" evidence="1">
    <location>
        <begin position="301"/>
        <end position="328"/>
    </location>
</feature>
<dbReference type="STRING" id="27835.A0A0N4XI29"/>
<dbReference type="Proteomes" id="UP000271162">
    <property type="component" value="Unassembled WGS sequence"/>
</dbReference>
<accession>A0A0N4XI29</accession>
<feature type="region of interest" description="Disordered" evidence="2">
    <location>
        <begin position="1"/>
        <end position="20"/>
    </location>
</feature>
<feature type="region of interest" description="Disordered" evidence="2">
    <location>
        <begin position="26"/>
        <end position="173"/>
    </location>
</feature>
<reference evidence="5" key="1">
    <citation type="submission" date="2017-02" db="UniProtKB">
        <authorList>
            <consortium name="WormBaseParasite"/>
        </authorList>
    </citation>
    <scope>IDENTIFICATION</scope>
</reference>
<evidence type="ECO:0000256" key="1">
    <source>
        <dbReference type="SAM" id="Coils"/>
    </source>
</evidence>
<organism evidence="5">
    <name type="scientific">Nippostrongylus brasiliensis</name>
    <name type="common">Rat hookworm</name>
    <dbReference type="NCBI Taxonomy" id="27835"/>
    <lineage>
        <taxon>Eukaryota</taxon>
        <taxon>Metazoa</taxon>
        <taxon>Ecdysozoa</taxon>
        <taxon>Nematoda</taxon>
        <taxon>Chromadorea</taxon>
        <taxon>Rhabditida</taxon>
        <taxon>Rhabditina</taxon>
        <taxon>Rhabditomorpha</taxon>
        <taxon>Strongyloidea</taxon>
        <taxon>Heligmosomidae</taxon>
        <taxon>Nippostrongylus</taxon>
    </lineage>
</organism>
<reference evidence="3 4" key="2">
    <citation type="submission" date="2018-11" db="EMBL/GenBank/DDBJ databases">
        <authorList>
            <consortium name="Pathogen Informatics"/>
        </authorList>
    </citation>
    <scope>NUCLEOTIDE SEQUENCE [LARGE SCALE GENOMIC DNA]</scope>
</reference>